<name>A0A7M2WSW3_9BACT</name>
<evidence type="ECO:0000259" key="2">
    <source>
        <dbReference type="Pfam" id="PF07589"/>
    </source>
</evidence>
<dbReference type="Pfam" id="PF07589">
    <property type="entry name" value="PEP-CTERM"/>
    <property type="match status" value="1"/>
</dbReference>
<dbReference type="AlphaFoldDB" id="A0A7M2WSW3"/>
<feature type="chain" id="PRO_5034925915" evidence="1">
    <location>
        <begin position="17"/>
        <end position="163"/>
    </location>
</feature>
<protein>
    <submittedName>
        <fullName evidence="3">PEP-CTERM sorting domain-containing protein</fullName>
    </submittedName>
</protein>
<keyword evidence="1" id="KW-0732">Signal</keyword>
<proteinExistence type="predicted"/>
<gene>
    <name evidence="3" type="ORF">IPV69_20590</name>
</gene>
<dbReference type="InterPro" id="IPR013424">
    <property type="entry name" value="Ice-binding_C"/>
</dbReference>
<dbReference type="Proteomes" id="UP000593765">
    <property type="component" value="Chromosome"/>
</dbReference>
<accession>A0A7M2WSW3</accession>
<dbReference type="KEGG" id="hbs:IPV69_20590"/>
<reference evidence="3 4" key="1">
    <citation type="submission" date="2020-10" db="EMBL/GenBank/DDBJ databases">
        <title>Wide distribution of Phycisphaera-like planctomycetes from WD2101 soil group in peatlands and genome analysis of the first cultivated representative.</title>
        <authorList>
            <person name="Dedysh S.N."/>
            <person name="Beletsky A.V."/>
            <person name="Ivanova A."/>
            <person name="Kulichevskaya I.S."/>
            <person name="Suzina N.E."/>
            <person name="Philippov D.A."/>
            <person name="Rakitin A.L."/>
            <person name="Mardanov A.V."/>
            <person name="Ravin N.V."/>
        </authorList>
    </citation>
    <scope>NUCLEOTIDE SEQUENCE [LARGE SCALE GENOMIC DNA]</scope>
    <source>
        <strain evidence="3 4">M1803</strain>
    </source>
</reference>
<evidence type="ECO:0000256" key="1">
    <source>
        <dbReference type="SAM" id="SignalP"/>
    </source>
</evidence>
<evidence type="ECO:0000313" key="3">
    <source>
        <dbReference type="EMBL" id="QOV88615.1"/>
    </source>
</evidence>
<sequence>MLLSLGSLGAATAATAAPIAVGTGDESATVVLNFSDGATFDFLVNYAGPTTTGEQLLRTIDTLPGFTLDAPGTGGSFFISSIAYNGHTDGPTYIPPEGWWHYWTADSAGASWTFSSIGAGVRTIDNGYVDGWVFGSAAAPVPEPASLGLMGVATVGLLARRRR</sequence>
<dbReference type="EMBL" id="CP063458">
    <property type="protein sequence ID" value="QOV88615.1"/>
    <property type="molecule type" value="Genomic_DNA"/>
</dbReference>
<feature type="signal peptide" evidence="1">
    <location>
        <begin position="1"/>
        <end position="16"/>
    </location>
</feature>
<evidence type="ECO:0000313" key="4">
    <source>
        <dbReference type="Proteomes" id="UP000593765"/>
    </source>
</evidence>
<keyword evidence="4" id="KW-1185">Reference proteome</keyword>
<dbReference type="RefSeq" id="WP_206291608.1">
    <property type="nucleotide sequence ID" value="NZ_CP063458.1"/>
</dbReference>
<feature type="domain" description="Ice-binding protein C-terminal" evidence="2">
    <location>
        <begin position="140"/>
        <end position="163"/>
    </location>
</feature>
<organism evidence="3 4">
    <name type="scientific">Humisphaera borealis</name>
    <dbReference type="NCBI Taxonomy" id="2807512"/>
    <lineage>
        <taxon>Bacteria</taxon>
        <taxon>Pseudomonadati</taxon>
        <taxon>Planctomycetota</taxon>
        <taxon>Phycisphaerae</taxon>
        <taxon>Tepidisphaerales</taxon>
        <taxon>Tepidisphaeraceae</taxon>
        <taxon>Humisphaera</taxon>
    </lineage>
</organism>
<dbReference type="NCBIfam" id="TIGR02595">
    <property type="entry name" value="PEP_CTERM"/>
    <property type="match status" value="1"/>
</dbReference>